<accession>A0A2R6PW98</accession>
<dbReference type="Proteomes" id="UP000241394">
    <property type="component" value="Chromosome LG22"/>
</dbReference>
<dbReference type="GO" id="GO:0016301">
    <property type="term" value="F:kinase activity"/>
    <property type="evidence" value="ECO:0007669"/>
    <property type="project" value="UniProtKB-KW"/>
</dbReference>
<feature type="region of interest" description="Disordered" evidence="1">
    <location>
        <begin position="144"/>
        <end position="177"/>
    </location>
</feature>
<organism evidence="2 3">
    <name type="scientific">Actinidia chinensis var. chinensis</name>
    <name type="common">Chinese soft-hair kiwi</name>
    <dbReference type="NCBI Taxonomy" id="1590841"/>
    <lineage>
        <taxon>Eukaryota</taxon>
        <taxon>Viridiplantae</taxon>
        <taxon>Streptophyta</taxon>
        <taxon>Embryophyta</taxon>
        <taxon>Tracheophyta</taxon>
        <taxon>Spermatophyta</taxon>
        <taxon>Magnoliopsida</taxon>
        <taxon>eudicotyledons</taxon>
        <taxon>Gunneridae</taxon>
        <taxon>Pentapetalae</taxon>
        <taxon>asterids</taxon>
        <taxon>Ericales</taxon>
        <taxon>Actinidiaceae</taxon>
        <taxon>Actinidia</taxon>
    </lineage>
</organism>
<dbReference type="Gramene" id="PSR98056">
    <property type="protein sequence ID" value="PSR98056"/>
    <property type="gene ID" value="CEY00_Acc24647"/>
</dbReference>
<dbReference type="OrthoDB" id="787154at2759"/>
<dbReference type="AlphaFoldDB" id="A0A2R6PW98"/>
<dbReference type="InParanoid" id="A0A2R6PW98"/>
<name>A0A2R6PW98_ACTCC</name>
<keyword evidence="2" id="KW-0808">Transferase</keyword>
<dbReference type="EMBL" id="NKQK01000022">
    <property type="protein sequence ID" value="PSR98056.1"/>
    <property type="molecule type" value="Genomic_DNA"/>
</dbReference>
<keyword evidence="3" id="KW-1185">Reference proteome</keyword>
<evidence type="ECO:0000313" key="3">
    <source>
        <dbReference type="Proteomes" id="UP000241394"/>
    </source>
</evidence>
<sequence>MVETFPLTSASRTSYGLDVKYSESNGLTGTWVEKEIGKVETEASNNNSVADGIKLPESSSDVGNGKAVAKPAVPLLKKSRGLADEKPVGNLQAPLLENSNDSATKGGPILETNYSTDYEVKTASPAGINAAFALDGMVAPSLDGTTTSGSCEKSIPTKQIGGKTNPDIDNGISAPKGSNPTLDRMNLGQQFVFWQ</sequence>
<gene>
    <name evidence="2" type="ORF">CEY00_Acc24647</name>
</gene>
<comment type="caution">
    <text evidence="2">The sequence shown here is derived from an EMBL/GenBank/DDBJ whole genome shotgun (WGS) entry which is preliminary data.</text>
</comment>
<evidence type="ECO:0000313" key="2">
    <source>
        <dbReference type="EMBL" id="PSR98056.1"/>
    </source>
</evidence>
<reference evidence="2 3" key="1">
    <citation type="submission" date="2017-07" db="EMBL/GenBank/DDBJ databases">
        <title>An improved, manually edited Actinidia chinensis var. chinensis (kiwifruit) genome highlights the challenges associated with draft genomes and gene prediction in plants.</title>
        <authorList>
            <person name="Pilkington S."/>
            <person name="Crowhurst R."/>
            <person name="Hilario E."/>
            <person name="Nardozza S."/>
            <person name="Fraser L."/>
            <person name="Peng Y."/>
            <person name="Gunaseelan K."/>
            <person name="Simpson R."/>
            <person name="Tahir J."/>
            <person name="Deroles S."/>
            <person name="Templeton K."/>
            <person name="Luo Z."/>
            <person name="Davy M."/>
            <person name="Cheng C."/>
            <person name="Mcneilage M."/>
            <person name="Scaglione D."/>
            <person name="Liu Y."/>
            <person name="Zhang Q."/>
            <person name="Datson P."/>
            <person name="De Silva N."/>
            <person name="Gardiner S."/>
            <person name="Bassett H."/>
            <person name="Chagne D."/>
            <person name="Mccallum J."/>
            <person name="Dzierzon H."/>
            <person name="Deng C."/>
            <person name="Wang Y.-Y."/>
            <person name="Barron N."/>
            <person name="Manako K."/>
            <person name="Bowen J."/>
            <person name="Foster T."/>
            <person name="Erridge Z."/>
            <person name="Tiffin H."/>
            <person name="Waite C."/>
            <person name="Davies K."/>
            <person name="Grierson E."/>
            <person name="Laing W."/>
            <person name="Kirk R."/>
            <person name="Chen X."/>
            <person name="Wood M."/>
            <person name="Montefiori M."/>
            <person name="Brummell D."/>
            <person name="Schwinn K."/>
            <person name="Catanach A."/>
            <person name="Fullerton C."/>
            <person name="Li D."/>
            <person name="Meiyalaghan S."/>
            <person name="Nieuwenhuizen N."/>
            <person name="Read N."/>
            <person name="Prakash R."/>
            <person name="Hunter D."/>
            <person name="Zhang H."/>
            <person name="Mckenzie M."/>
            <person name="Knabel M."/>
            <person name="Harris A."/>
            <person name="Allan A."/>
            <person name="Chen A."/>
            <person name="Janssen B."/>
            <person name="Plunkett B."/>
            <person name="Dwamena C."/>
            <person name="Voogd C."/>
            <person name="Leif D."/>
            <person name="Lafferty D."/>
            <person name="Souleyre E."/>
            <person name="Varkonyi-Gasic E."/>
            <person name="Gambi F."/>
            <person name="Hanley J."/>
            <person name="Yao J.-L."/>
            <person name="Cheung J."/>
            <person name="David K."/>
            <person name="Warren B."/>
            <person name="Marsh K."/>
            <person name="Snowden K."/>
            <person name="Lin-Wang K."/>
            <person name="Brian L."/>
            <person name="Martinez-Sanchez M."/>
            <person name="Wang M."/>
            <person name="Ileperuma N."/>
            <person name="Macnee N."/>
            <person name="Campin R."/>
            <person name="Mcatee P."/>
            <person name="Drummond R."/>
            <person name="Espley R."/>
            <person name="Ireland H."/>
            <person name="Wu R."/>
            <person name="Atkinson R."/>
            <person name="Karunairetnam S."/>
            <person name="Bulley S."/>
            <person name="Chunkath S."/>
            <person name="Hanley Z."/>
            <person name="Storey R."/>
            <person name="Thrimawithana A."/>
            <person name="Thomson S."/>
            <person name="David C."/>
            <person name="Testolin R."/>
        </authorList>
    </citation>
    <scope>NUCLEOTIDE SEQUENCE [LARGE SCALE GENOMIC DNA]</scope>
    <source>
        <strain evidence="3">cv. Red5</strain>
        <tissue evidence="2">Young leaf</tissue>
    </source>
</reference>
<protein>
    <submittedName>
        <fullName evidence="2">ATP-dependent 6-phosphofructokinase</fullName>
    </submittedName>
</protein>
<reference evidence="3" key="2">
    <citation type="journal article" date="2018" name="BMC Genomics">
        <title>A manually annotated Actinidia chinensis var. chinensis (kiwifruit) genome highlights the challenges associated with draft genomes and gene prediction in plants.</title>
        <authorList>
            <person name="Pilkington S.M."/>
            <person name="Crowhurst R."/>
            <person name="Hilario E."/>
            <person name="Nardozza S."/>
            <person name="Fraser L."/>
            <person name="Peng Y."/>
            <person name="Gunaseelan K."/>
            <person name="Simpson R."/>
            <person name="Tahir J."/>
            <person name="Deroles S.C."/>
            <person name="Templeton K."/>
            <person name="Luo Z."/>
            <person name="Davy M."/>
            <person name="Cheng C."/>
            <person name="McNeilage M."/>
            <person name="Scaglione D."/>
            <person name="Liu Y."/>
            <person name="Zhang Q."/>
            <person name="Datson P."/>
            <person name="De Silva N."/>
            <person name="Gardiner S.E."/>
            <person name="Bassett H."/>
            <person name="Chagne D."/>
            <person name="McCallum J."/>
            <person name="Dzierzon H."/>
            <person name="Deng C."/>
            <person name="Wang Y.Y."/>
            <person name="Barron L."/>
            <person name="Manako K."/>
            <person name="Bowen J."/>
            <person name="Foster T.M."/>
            <person name="Erridge Z.A."/>
            <person name="Tiffin H."/>
            <person name="Waite C.N."/>
            <person name="Davies K.M."/>
            <person name="Grierson E.P."/>
            <person name="Laing W.A."/>
            <person name="Kirk R."/>
            <person name="Chen X."/>
            <person name="Wood M."/>
            <person name="Montefiori M."/>
            <person name="Brummell D.A."/>
            <person name="Schwinn K.E."/>
            <person name="Catanach A."/>
            <person name="Fullerton C."/>
            <person name="Li D."/>
            <person name="Meiyalaghan S."/>
            <person name="Nieuwenhuizen N."/>
            <person name="Read N."/>
            <person name="Prakash R."/>
            <person name="Hunter D."/>
            <person name="Zhang H."/>
            <person name="McKenzie M."/>
            <person name="Knabel M."/>
            <person name="Harris A."/>
            <person name="Allan A.C."/>
            <person name="Gleave A."/>
            <person name="Chen A."/>
            <person name="Janssen B.J."/>
            <person name="Plunkett B."/>
            <person name="Ampomah-Dwamena C."/>
            <person name="Voogd C."/>
            <person name="Leif D."/>
            <person name="Lafferty D."/>
            <person name="Souleyre E.J.F."/>
            <person name="Varkonyi-Gasic E."/>
            <person name="Gambi F."/>
            <person name="Hanley J."/>
            <person name="Yao J.L."/>
            <person name="Cheung J."/>
            <person name="David K.M."/>
            <person name="Warren B."/>
            <person name="Marsh K."/>
            <person name="Snowden K.C."/>
            <person name="Lin-Wang K."/>
            <person name="Brian L."/>
            <person name="Martinez-Sanchez M."/>
            <person name="Wang M."/>
            <person name="Ileperuma N."/>
            <person name="Macnee N."/>
            <person name="Campin R."/>
            <person name="McAtee P."/>
            <person name="Drummond R.S.M."/>
            <person name="Espley R.V."/>
            <person name="Ireland H.S."/>
            <person name="Wu R."/>
            <person name="Atkinson R.G."/>
            <person name="Karunairetnam S."/>
            <person name="Bulley S."/>
            <person name="Chunkath S."/>
            <person name="Hanley Z."/>
            <person name="Storey R."/>
            <person name="Thrimawithana A.H."/>
            <person name="Thomson S."/>
            <person name="David C."/>
            <person name="Testolin R."/>
            <person name="Huang H."/>
            <person name="Hellens R.P."/>
            <person name="Schaffer R.J."/>
        </authorList>
    </citation>
    <scope>NUCLEOTIDE SEQUENCE [LARGE SCALE GENOMIC DNA]</scope>
    <source>
        <strain evidence="3">cv. Red5</strain>
    </source>
</reference>
<proteinExistence type="predicted"/>
<evidence type="ECO:0000256" key="1">
    <source>
        <dbReference type="SAM" id="MobiDB-lite"/>
    </source>
</evidence>
<keyword evidence="2" id="KW-0418">Kinase</keyword>